<proteinExistence type="predicted"/>
<dbReference type="PROSITE" id="PS51257">
    <property type="entry name" value="PROKAR_LIPOPROTEIN"/>
    <property type="match status" value="1"/>
</dbReference>
<accession>A0A6J7FHF7</accession>
<dbReference type="EMBL" id="CAFBLP010000135">
    <property type="protein sequence ID" value="CAB4894797.1"/>
    <property type="molecule type" value="Genomic_DNA"/>
</dbReference>
<protein>
    <submittedName>
        <fullName evidence="2">Unannotated protein</fullName>
    </submittedName>
</protein>
<feature type="transmembrane region" description="Helical" evidence="1">
    <location>
        <begin position="77"/>
        <end position="97"/>
    </location>
</feature>
<gene>
    <name evidence="2" type="ORF">UFOPK3376_03093</name>
</gene>
<sequence>MKRPLLVTIISILMVITGIGQFVFGCLAVAGRNNATFLHDAGDISSSKVLIVGIVLLILGAVSILLGTGLSRGSRAVRGLVGLFEIVNIAGGVYVIVVAKSSRASGVAAIVGALVVLYFLFGTDKAKAFFAQ</sequence>
<evidence type="ECO:0000256" key="1">
    <source>
        <dbReference type="SAM" id="Phobius"/>
    </source>
</evidence>
<name>A0A6J7FHF7_9ZZZZ</name>
<reference evidence="2" key="1">
    <citation type="submission" date="2020-05" db="EMBL/GenBank/DDBJ databases">
        <authorList>
            <person name="Chiriac C."/>
            <person name="Salcher M."/>
            <person name="Ghai R."/>
            <person name="Kavagutti S V."/>
        </authorList>
    </citation>
    <scope>NUCLEOTIDE SEQUENCE</scope>
</reference>
<keyword evidence="1" id="KW-1133">Transmembrane helix</keyword>
<organism evidence="2">
    <name type="scientific">freshwater metagenome</name>
    <dbReference type="NCBI Taxonomy" id="449393"/>
    <lineage>
        <taxon>unclassified sequences</taxon>
        <taxon>metagenomes</taxon>
        <taxon>ecological metagenomes</taxon>
    </lineage>
</organism>
<keyword evidence="1" id="KW-0812">Transmembrane</keyword>
<dbReference type="AlphaFoldDB" id="A0A6J7FHF7"/>
<keyword evidence="1" id="KW-0472">Membrane</keyword>
<feature type="transmembrane region" description="Helical" evidence="1">
    <location>
        <begin position="50"/>
        <end position="70"/>
    </location>
</feature>
<evidence type="ECO:0000313" key="2">
    <source>
        <dbReference type="EMBL" id="CAB4894797.1"/>
    </source>
</evidence>
<feature type="transmembrane region" description="Helical" evidence="1">
    <location>
        <begin position="103"/>
        <end position="121"/>
    </location>
</feature>
<feature type="transmembrane region" description="Helical" evidence="1">
    <location>
        <begin position="5"/>
        <end position="30"/>
    </location>
</feature>